<reference evidence="4" key="1">
    <citation type="journal article" date="2015" name="Proc. Natl. Acad. Sci. U.S.A.">
        <title>Networks of energetic and metabolic interactions define dynamics in microbial communities.</title>
        <authorList>
            <person name="Embree M."/>
            <person name="Liu J.K."/>
            <person name="Al-Bassam M.M."/>
            <person name="Zengler K."/>
        </authorList>
    </citation>
    <scope>NUCLEOTIDE SEQUENCE</scope>
</reference>
<evidence type="ECO:0000313" key="4">
    <source>
        <dbReference type="EMBL" id="KUG23763.1"/>
    </source>
</evidence>
<gene>
    <name evidence="4" type="ORF">ASZ90_006449</name>
</gene>
<feature type="compositionally biased region" description="Basic and acidic residues" evidence="1">
    <location>
        <begin position="681"/>
        <end position="702"/>
    </location>
</feature>
<organism evidence="4">
    <name type="scientific">hydrocarbon metagenome</name>
    <dbReference type="NCBI Taxonomy" id="938273"/>
    <lineage>
        <taxon>unclassified sequences</taxon>
        <taxon>metagenomes</taxon>
        <taxon>ecological metagenomes</taxon>
    </lineage>
</organism>
<feature type="transmembrane region" description="Helical" evidence="2">
    <location>
        <begin position="402"/>
        <end position="422"/>
    </location>
</feature>
<protein>
    <submittedName>
        <fullName evidence="4">Response regulator</fullName>
    </submittedName>
</protein>
<feature type="region of interest" description="Disordered" evidence="1">
    <location>
        <begin position="679"/>
        <end position="702"/>
    </location>
</feature>
<dbReference type="PANTHER" id="PTHR45228:SF5">
    <property type="entry name" value="CYCLIC DI-GMP PHOSPHODIESTERASE VC_1348-RELATED"/>
    <property type="match status" value="1"/>
</dbReference>
<dbReference type="CDD" id="cd00077">
    <property type="entry name" value="HDc"/>
    <property type="match status" value="1"/>
</dbReference>
<dbReference type="InterPro" id="IPR052020">
    <property type="entry name" value="Cyclic_di-GMP/3'3'-cGAMP_PDE"/>
</dbReference>
<dbReference type="Gene3D" id="1.10.3210.10">
    <property type="entry name" value="Hypothetical protein af1432"/>
    <property type="match status" value="1"/>
</dbReference>
<keyword evidence="2" id="KW-1133">Transmembrane helix</keyword>
<feature type="transmembrane region" description="Helical" evidence="2">
    <location>
        <begin position="375"/>
        <end position="395"/>
    </location>
</feature>
<dbReference type="PROSITE" id="PS51832">
    <property type="entry name" value="HD_GYP"/>
    <property type="match status" value="1"/>
</dbReference>
<dbReference type="SMART" id="SM00471">
    <property type="entry name" value="HDc"/>
    <property type="match status" value="1"/>
</dbReference>
<dbReference type="SUPFAM" id="SSF109604">
    <property type="entry name" value="HD-domain/PDEase-like"/>
    <property type="match status" value="1"/>
</dbReference>
<dbReference type="PANTHER" id="PTHR45228">
    <property type="entry name" value="CYCLIC DI-GMP PHOSPHODIESTERASE TM_0186-RELATED"/>
    <property type="match status" value="1"/>
</dbReference>
<feature type="transmembrane region" description="Helical" evidence="2">
    <location>
        <begin position="27"/>
        <end position="44"/>
    </location>
</feature>
<dbReference type="InterPro" id="IPR007890">
    <property type="entry name" value="CHASE2"/>
</dbReference>
<name>A0A0W8FU04_9ZZZZ</name>
<dbReference type="AlphaFoldDB" id="A0A0W8FU04"/>
<feature type="transmembrane region" description="Helical" evidence="2">
    <location>
        <begin position="428"/>
        <end position="448"/>
    </location>
</feature>
<feature type="domain" description="HD-GYP" evidence="3">
    <location>
        <begin position="464"/>
        <end position="674"/>
    </location>
</feature>
<dbReference type="Pfam" id="PF13487">
    <property type="entry name" value="HD_5"/>
    <property type="match status" value="1"/>
</dbReference>
<evidence type="ECO:0000256" key="1">
    <source>
        <dbReference type="SAM" id="MobiDB-lite"/>
    </source>
</evidence>
<dbReference type="Pfam" id="PF05226">
    <property type="entry name" value="CHASE2"/>
    <property type="match status" value="1"/>
</dbReference>
<dbReference type="InterPro" id="IPR003607">
    <property type="entry name" value="HD/PDEase_dom"/>
</dbReference>
<evidence type="ECO:0000259" key="3">
    <source>
        <dbReference type="PROSITE" id="PS51832"/>
    </source>
</evidence>
<comment type="caution">
    <text evidence="4">The sequence shown here is derived from an EMBL/GenBank/DDBJ whole genome shotgun (WGS) entry which is preliminary data.</text>
</comment>
<dbReference type="SMART" id="SM01080">
    <property type="entry name" value="CHASE2"/>
    <property type="match status" value="1"/>
</dbReference>
<accession>A0A0W8FU04</accession>
<keyword evidence="2" id="KW-0472">Membrane</keyword>
<proteinExistence type="predicted"/>
<dbReference type="InterPro" id="IPR037522">
    <property type="entry name" value="HD_GYP_dom"/>
</dbReference>
<evidence type="ECO:0000256" key="2">
    <source>
        <dbReference type="SAM" id="Phobius"/>
    </source>
</evidence>
<keyword evidence="2" id="KW-0812">Transmembrane</keyword>
<dbReference type="EMBL" id="LNQE01000888">
    <property type="protein sequence ID" value="KUG23763.1"/>
    <property type="molecule type" value="Genomic_DNA"/>
</dbReference>
<sequence length="702" mass="79193">MKKDSSKLSTSYAANSIASAGSESRRIFIWGVVWTLVFAALFFFKPTLMQRLDFMNYDLLLKKFPNNHASKKLVIVDVDEKSLNRYGQWPWPRYRVAELFDKIAAMKPVVIGLDMFFPEPDRTSAKKLLKDLGDTYKLKITMDKLPDALSDNDQILAKTLAGGPFVLGNRFQFNSSERSSEQCVLHPVKVSFIQNVSQQVKNTCLPGGIGVLCNLKMFSEKVDSSGFINFSPDPDGMLRRLPMLIQYNENVYPSLALATVLKIKNLDNLILKKDGNTLQSINYKGTSMPVDEHGQMLIKFRNSENKYEYVSAADILNRNVSSERLRGKIVLVGTSAIGLKELLNTPFGQILPGVEVHATVVDNLIRGDFISIPDWSNGVIMMLILGSGIILSLFIAFRSAAFVFIVMLIFVVGLWLTTQQVFFRTGLFVGTIFPITAVVCNYMFLTLLKHRLEERKMLSGMTELLLTQDVTIESMANLAEYRDKETGGHIKRTRTYVKLLAEHLKKHDKYKQFLSDENIDMLYKSAPLHDIGKVAIPDNILLKPTKLTEKEVEIMKTHTTIGYEVIESSVSKLGKNSFLTVAAEIALSHQEKWDGSGFPKGLKGDAIPISGRLMALADVYDALTSKRVYKPPFSHALAVEIIKKGRGTHFDPDMVDAFIEIQEQFRNIAREFADFEEEREALDRETPIEDITHDLQKFPARE</sequence>